<dbReference type="InterPro" id="IPR011990">
    <property type="entry name" value="TPR-like_helical_dom_sf"/>
</dbReference>
<dbReference type="RefSeq" id="WP_145054734.1">
    <property type="nucleotide sequence ID" value="NZ_CP036433.1"/>
</dbReference>
<sequence>MGVTLFFAGQLRDQEAVKQVIAAARAYAAHMDWAAESLDTPSGVLRRLAGPHEPLDVQTTSIRSAQQRFENLYQGPVSGVAIYPHPDCEPIRLEFDADGYIQQGVKTQFAGPECHIELVALLQEIAPYFERFSVSDEGGYWESLDPEVLRSQFELAQSALTVLAEQDPHGRFHVADEEGRLVDFVDSQGQEVNVSVLPPGSETEHPLSRELAELMERAEADDPIALRELAVRTRTGVGVNEDPERAFALLRRAATLGDLDAQAMLGVCYRYGEGVDSNEGTALYWFRKTAESGNPLGQFMLGDCYKMGVGVGQDYTAAAKWFQKAAMQELADAQFSLGVCYYRGQGVPQDNAQAVAWLRKAADQGQGYAMNLLGECYRTGQGVETDREMAAQWYQLAAEQENPHAQFHLAEAHRTGQGAVLDYAAALRYYQLAAAQGHQGAINAVAGEYDLSEIEELDFGQVEADAEAGQPHALFLLGQCYYSNQYVPQNMSRAVEYWIQAAEQGHVDAMLMLSYCYRDGDGVEQNPAQATYWRGKAADLGHAGAILDQAFEEYFHPGGQDAQAAEKFREAAVRGNGQACNMLGECLLHGIGVEPHEEEAVSWFRRAAERSFVPGLVNLGDCLRAGWGAEQDECEAYRCYQKAATLDEENGLARSRLGDCCLEGLGVVQDFNKAIKWFQEAIALDLPDDGYSHLQLGRCYELFLDDLPDYAQAVVHYEQAVEAGSLTAAACLGRCFLHGLGVPQDPERAVELFTQSTAGDDPTAACELGCCHEYGVGVDIHWEQAVSCYRLAADNEMPHGMALLALAHLRGHLLPRDLEQAQQLLSAAADLDLNLAQWERGYCFALGLGVDADPLQAERCWNSAASDSLARPAPEAVEELRANPSPPPSSVEWIRSQAEQGVAWALNNLGVFFQEGYGVAADYPQAFACFTQAAEQGLAEAQDNLGNCYESGFGAEPQFALAEKWYRAAAEQGCASAQNSVGYFYYFGRVYEQDHAVALEWYRRAAAQGDGFAANRIGRMYETGHGVGQDYDEALAWRRKALDLGCEDAAAAVRRLEATLKANATDADRFAMLVMDALRDRGELRQVRYDREHFRLYPDGDEELLYINLDNFYREYTDSDDEHKNRVIERVARSWTAGETDIPATFEEVAPDLLPAVRPLSYFEFIQLNLRLEEAGSDAGWPHQVVGEHLGVGLVYDQQETMHFISDTHLQQWGVTAYEAFESALSNLRDLGEPIFAQPRPGVYLADCRDSYDASRIVLQDAIAELAVAGAPIAMLPNRETLAITGSQDEEGLGLLVELAGEATLNGRLIAELAFTLEEGQWTAWLPHVDSPLYHHFKRLQVRYFDRNYREQLDLFRQLAEQSGATRNAARFEFRLDQESQSLTSYCLWIEGAEQWLPEVDEVVFVGMVDGQPQVRGRCAWQRLEAGLEAVLAGLAEPQECYPPRLRTLGYPTEEQFETLALSPAPQQLAQVTVDDFATAETSEEGLPLLSTKRCGLFGHPEFVLPAALPAEQLLASLPAHASPPTDEAEVELSPLESLIEFLAIGENMVASGASFQAGQTLQFSWVILRVEKFDAVRLTIFEPDMKSWPIAYVPGVAQSLAQSALQAAALATLGLEANEAETPHMRQAVLAYGAHQTAKNWRLFRVDPNDEGDSGWRFECHDDPDALAAITEPETLSLYEMFVGRPEIVPFLNLPGDSDIQFQNGQLHQVSVHGEVIPLAADSFLRQP</sequence>
<dbReference type="InterPro" id="IPR052945">
    <property type="entry name" value="Mitotic_Regulator"/>
</dbReference>
<proteinExistence type="predicted"/>
<reference evidence="1 2" key="1">
    <citation type="submission" date="2019-02" db="EMBL/GenBank/DDBJ databases">
        <title>Deep-cultivation of Planctomycetes and their phenomic and genomic characterization uncovers novel biology.</title>
        <authorList>
            <person name="Wiegand S."/>
            <person name="Jogler M."/>
            <person name="Boedeker C."/>
            <person name="Pinto D."/>
            <person name="Vollmers J."/>
            <person name="Rivas-Marin E."/>
            <person name="Kohn T."/>
            <person name="Peeters S.H."/>
            <person name="Heuer A."/>
            <person name="Rast P."/>
            <person name="Oberbeckmann S."/>
            <person name="Bunk B."/>
            <person name="Jeske O."/>
            <person name="Meyerdierks A."/>
            <person name="Storesund J.E."/>
            <person name="Kallscheuer N."/>
            <person name="Luecker S."/>
            <person name="Lage O.M."/>
            <person name="Pohl T."/>
            <person name="Merkel B.J."/>
            <person name="Hornburger P."/>
            <person name="Mueller R.-W."/>
            <person name="Bruemmer F."/>
            <person name="Labrenz M."/>
            <person name="Spormann A.M."/>
            <person name="Op den Camp H."/>
            <person name="Overmann J."/>
            <person name="Amann R."/>
            <person name="Jetten M.S.M."/>
            <person name="Mascher T."/>
            <person name="Medema M.H."/>
            <person name="Devos D.P."/>
            <person name="Kaster A.-K."/>
            <person name="Ovreas L."/>
            <person name="Rohde M."/>
            <person name="Galperin M.Y."/>
            <person name="Jogler C."/>
        </authorList>
    </citation>
    <scope>NUCLEOTIDE SEQUENCE [LARGE SCALE GENOMIC DNA]</scope>
    <source>
        <strain evidence="1 2">Pla85_3_4</strain>
    </source>
</reference>
<dbReference type="PANTHER" id="PTHR43628">
    <property type="entry name" value="ACTIVATOR OF C KINASE PROTEIN 1-RELATED"/>
    <property type="match status" value="1"/>
</dbReference>
<accession>A0A518DW48</accession>
<dbReference type="InterPro" id="IPR006597">
    <property type="entry name" value="Sel1-like"/>
</dbReference>
<keyword evidence="1" id="KW-0378">Hydrolase</keyword>
<dbReference type="PANTHER" id="PTHR43628:SF1">
    <property type="entry name" value="CHITIN SYNTHASE REGULATORY FACTOR 2-RELATED"/>
    <property type="match status" value="1"/>
</dbReference>
<dbReference type="SMART" id="SM00671">
    <property type="entry name" value="SEL1"/>
    <property type="match status" value="20"/>
</dbReference>
<dbReference type="Proteomes" id="UP000317648">
    <property type="component" value="Chromosome"/>
</dbReference>
<gene>
    <name evidence="1" type="primary">hcpC_2</name>
    <name evidence="1" type="ORF">Pla8534_38810</name>
</gene>
<protein>
    <submittedName>
        <fullName evidence="1">Beta-lactamase HcpC</fullName>
        <ecNumber evidence="1">3.5.2.6</ecNumber>
    </submittedName>
</protein>
<evidence type="ECO:0000313" key="2">
    <source>
        <dbReference type="Proteomes" id="UP000317648"/>
    </source>
</evidence>
<dbReference type="InterPro" id="IPR010838">
    <property type="entry name" value="DUF1444"/>
</dbReference>
<dbReference type="OrthoDB" id="259915at2"/>
<dbReference type="Pfam" id="PF07285">
    <property type="entry name" value="DUF1444"/>
    <property type="match status" value="1"/>
</dbReference>
<dbReference type="EMBL" id="CP036433">
    <property type="protein sequence ID" value="QDU96062.1"/>
    <property type="molecule type" value="Genomic_DNA"/>
</dbReference>
<dbReference type="EC" id="3.5.2.6" evidence="1"/>
<dbReference type="GO" id="GO:0008800">
    <property type="term" value="F:beta-lactamase activity"/>
    <property type="evidence" value="ECO:0007669"/>
    <property type="project" value="UniProtKB-EC"/>
</dbReference>
<dbReference type="Pfam" id="PF08238">
    <property type="entry name" value="Sel1"/>
    <property type="match status" value="20"/>
</dbReference>
<dbReference type="Gene3D" id="1.25.40.10">
    <property type="entry name" value="Tetratricopeptide repeat domain"/>
    <property type="match status" value="5"/>
</dbReference>
<organism evidence="1 2">
    <name type="scientific">Lignipirellula cremea</name>
    <dbReference type="NCBI Taxonomy" id="2528010"/>
    <lineage>
        <taxon>Bacteria</taxon>
        <taxon>Pseudomonadati</taxon>
        <taxon>Planctomycetota</taxon>
        <taxon>Planctomycetia</taxon>
        <taxon>Pirellulales</taxon>
        <taxon>Pirellulaceae</taxon>
        <taxon>Lignipirellula</taxon>
    </lineage>
</organism>
<name>A0A518DW48_9BACT</name>
<dbReference type="KEGG" id="lcre:Pla8534_38810"/>
<keyword evidence="2" id="KW-1185">Reference proteome</keyword>
<dbReference type="SUPFAM" id="SSF81901">
    <property type="entry name" value="HCP-like"/>
    <property type="match status" value="5"/>
</dbReference>
<evidence type="ECO:0000313" key="1">
    <source>
        <dbReference type="EMBL" id="QDU96062.1"/>
    </source>
</evidence>